<reference evidence="11 12" key="1">
    <citation type="journal article" date="2019" name="Sci. Rep.">
        <title>A high-quality genome of Eragrostis curvula grass provides insights into Poaceae evolution and supports new strategies to enhance forage quality.</title>
        <authorList>
            <person name="Carballo J."/>
            <person name="Santos B.A.C.M."/>
            <person name="Zappacosta D."/>
            <person name="Garbus I."/>
            <person name="Selva J.P."/>
            <person name="Gallo C.A."/>
            <person name="Diaz A."/>
            <person name="Albertini E."/>
            <person name="Caccamo M."/>
            <person name="Echenique V."/>
        </authorList>
    </citation>
    <scope>NUCLEOTIDE SEQUENCE [LARGE SCALE GENOMIC DNA]</scope>
    <source>
        <strain evidence="12">cv. Victoria</strain>
        <tissue evidence="11">Leaf</tissue>
    </source>
</reference>
<evidence type="ECO:0000256" key="6">
    <source>
        <dbReference type="ARBA" id="ARBA00034494"/>
    </source>
</evidence>
<comment type="similarity">
    <text evidence="6">Belongs to the UPL family. TOM1/PTR1 subfamily.</text>
</comment>
<feature type="region of interest" description="Disordered" evidence="8">
    <location>
        <begin position="2570"/>
        <end position="2593"/>
    </location>
</feature>
<dbReference type="GO" id="GO:0000209">
    <property type="term" value="P:protein polyubiquitination"/>
    <property type="evidence" value="ECO:0007669"/>
    <property type="project" value="TreeGrafter"/>
</dbReference>
<feature type="domain" description="UBA" evidence="9">
    <location>
        <begin position="1284"/>
        <end position="1325"/>
    </location>
</feature>
<feature type="compositionally biased region" description="Polar residues" evidence="8">
    <location>
        <begin position="2419"/>
        <end position="2431"/>
    </location>
</feature>
<feature type="region of interest" description="Disordered" evidence="8">
    <location>
        <begin position="2121"/>
        <end position="2178"/>
    </location>
</feature>
<name>A0A5J9THU5_9POAL</name>
<dbReference type="EC" id="2.3.2.26" evidence="3"/>
<proteinExistence type="inferred from homology"/>
<organism evidence="11 12">
    <name type="scientific">Eragrostis curvula</name>
    <name type="common">weeping love grass</name>
    <dbReference type="NCBI Taxonomy" id="38414"/>
    <lineage>
        <taxon>Eukaryota</taxon>
        <taxon>Viridiplantae</taxon>
        <taxon>Streptophyta</taxon>
        <taxon>Embryophyta</taxon>
        <taxon>Tracheophyta</taxon>
        <taxon>Spermatophyta</taxon>
        <taxon>Magnoliopsida</taxon>
        <taxon>Liliopsida</taxon>
        <taxon>Poales</taxon>
        <taxon>Poaceae</taxon>
        <taxon>PACMAD clade</taxon>
        <taxon>Chloridoideae</taxon>
        <taxon>Eragrostideae</taxon>
        <taxon>Eragrostidinae</taxon>
        <taxon>Eragrostis</taxon>
    </lineage>
</organism>
<feature type="compositionally biased region" description="Acidic residues" evidence="8">
    <location>
        <begin position="2123"/>
        <end position="2151"/>
    </location>
</feature>
<feature type="region of interest" description="Disordered" evidence="8">
    <location>
        <begin position="2392"/>
        <end position="2431"/>
    </location>
</feature>
<dbReference type="OrthoDB" id="8068875at2759"/>
<dbReference type="Gene3D" id="3.90.1750.10">
    <property type="entry name" value="Hect, E3 ligase catalytic domains"/>
    <property type="match status" value="1"/>
</dbReference>
<sequence>MKLKRRRAVEVPPNIKSFIDSVITTPLENVELPLKDFAWEFDKGDFHHWVDLFNHFDSFFESYIKSRKDLQLEDNFLDVDPPFPREAVLQILRVSRIILENCTNKHFYSFFEQHLSSLLACTDADIVEASLQTLMAFVNKSVGKSSIRSASLTSKLFSFSQGWGGKEGGLGLIACSLPSGSNPLSTKIGSTLHFEFYRSADVSEKSQSLDKEQRLEVIHLSNVNTYKETDLEILDKLVKDYNVPPALRFSLLTRLRFARAFDSLTCRRQYICIRLYAFIVLVQAGHDSEGLSSFLNNEPEFIDELLSLLSYEDEIPEKIRILGILSLVALCQDRSHQPTVLSSVTSGGHRGILPSLMQKAVDSIISGSMKWSIIFAEALLSLVSMLVSSTPGSLALQEAGFIPTVLPLLKDTDAQHLHLVSTAVHVIESFLDYHNPSSALFRELGGLDDTIARLKIEVSLVEADSKKSEEFQCVNKGKEVESCSPVLDMQPSFSEALVSYNRKNLMKVLLRTISLATYVPGSSARVDGAEENVLPACLCTIFRRAKDFGGGVFSLAANVMSDLIHKDPTCYTVLDAAGLPQAFLDAIMGGVLYNSDAVSCIPQCLDALCLNNSGLQLVKDCNALRCFVKIFTSRSYLKALSGDTTGALSSGLDELMRHASSLRSSGVDMFIEILNSISKVGCGGNSSLCTDPEKSSAAVPMDTDVEGATSSNGGVCSEVESSGRVVDASRDVTPSSSIESFLPECICNVARLLETVLQNTDTCRLFIEKKGIEAVLQLFKLPSIPASVSIGQSISVAFKNFSPQHSVSLARAVCSFFRDHLKWTNELLSSISGTKLVDNEHAKQSTLLKSLSTLEGILSLANFLLKGTTIMVSELAFADAEILKELGKVYVEVTWQLSLLSDSKVDKQDEDQDDVPGDASVSNASERDSDDDTNTASVTRYMNPVSARSSLSPWSMEQDFVSAVRSAANLHRHGRHSLSRIRGRLSAALDATHTDMEGPFSPAESSRSHDTLRKSPDVVVSELLTKLGYTMRSFFSTLVKGLPARRRVDSNLSPASRSLVTALAQLFLCALGYSGHSTAGFDMSLSVKCRYLGKVVEDIAALTFDSRRRSCSSALVNSFYVNGTFKEVLTTFEATSQLLWTLPFATPAAGTDQVSSTGDKVSHNSWLLDTLQSYCKLLEYYVNSAFILSPSSSHNQLLVQPVVSELSINLFPVPSEPESFVCMLQSQVLEAVLPVWNHTMFPESSPALIASVVSIMNHISSGVGDLKQSRSNAGPANLRVTTPPLDESAIATIVEMGFSRVRAEEALRSVRTNSVEMATDWLFSHPEEIVQEDVQLAQALALSLGSSTEAPKEDGSNKNDSALAEEKGAVVLPLDDILTVSTKLFCSTDSMAFPLTDLLVTLCNRNKGENRQRVLMYLFEQLKRFSTDSSADMGALYSVTRLLALLLSEDSSIREIGAESGVVPHVLDILENLKSKTDQTDLTWNSVSALLLVLDSMLQFNPKLSVEAADGTSKSASDASSADSKTNPAPTAEKKTETVDSANDASANVFENILGKSTGYLTDQESQKALTFCCEFIKQHVPATVMQAVLQLCARLTKTHALAAQFFENGSLASLLNLPRSCMFSGFETLASAIVRHLIEDPQTLQSAMELEIRQSLNNRGIRTPRSFLTNMAPLISRDPVIFMRAVTSVCQLDTSGGRTNVVLLKDKEKDREKQKVASTESGVPCNEPVRLTADKPADAPNRYSRNHKKVPASLSQVIDQLLEIIMSYPSANKEQGLHGSSLLAAMDVDEPNTKGKTKVDDGQEVDGNALSERSDLLSKLAFVLKLISEILLMFVHAVGIILRRDSEISQSQSCGQGAGHGGLLHHIFHLLLPLSSCKTADVSDDWFGKLSERASCFLVALCCRSAEGRRRVISEIVKAFCSFIDSASSTSRGSLVPDKKVLAFSELVNSILSRNSQSNLPVLGGSPDIAKPMIDGGMVQSLSGLLKVIDLDHPDAPKVVNLVLKALDSLTRIAYTSDQVLKSERYNKNRLPGSHEQTHEAVIHEQHRDTGHHQTDETILSTSQQAQELSDFDGGENTNQDDPVEQERRADVAGNSSGGNHQINSVEFMHEETIEVQHQVDDEMGEEDEDLGEEGEDEEDEDEDDEEIADEGAGLMSIADTDIEDQENTAIGDDYNDDLMEEEDDDFLENRVIEVRWRESLTGMDHQLRFSRGRADSNGFIDISSESFQGVGTDDPFHVHRPFGLERRRQSGGRSFLDRPRSDGNAFLHPLLVRPAQSREGSGSAWPSGGTSSRDFHTLSFGNPDIPLYMLDAGFPPDSAPPVFGERAVSTAPPPLIDFSLGMDSLRIRRGPGENMWTDDGQPQVGNHAAAVAQALEDQFVSQLTVANNSNNAPQMQLGDDLNPQLPSSDTNKAETVAASSPTQPVGSHQQICTVNQELAPSSVQVNQQPVDAVHDNHVEELVPQTAIIDPNTVQSDEIIYISDGQLDGRPARDSLSGNQSSDHIMPNDVEVPQQVQLSNDFRESPSDLESSCQALLTSASAAPELSDAHVDSTTVNADVEMNSVAIAENEVENSALGSGGNDLSSRRDEDALQEPIQTEQLNANNEASSANEIDPTFLEALPEDLRAEVLASQQNRSAPTASYAPPAAEEIDPEFLAALPPDIQAEVLAQQRAQRIAHSQSVAQPVDMDNASIIATFPPDLREEVLLTSSEAVLSALPSALLAEAQMLRDRELSRYRARGSLFGGSYRIGGRRLPADNQTVIDRAVGVTVGRRVISAAPGNSKVKDVEGTPLLDSDALLALIRLLQLAPPLSKGLLQRLLFNLCAHSVTRITLVGHLLNMIKPETVGVSKSECMPTYRLHGCQSNIVYAQPHSMNGLPPLVTRRLLEILTYLASSHPSVADLLVHFNPSSCSNCLTSKENPASDMQPSSENYTPILLFLKLLNKPLFLRSRVYLEQLMCLLEVVVNNAAAKVDYPPQPAQIANNSDVELVNGAPSEAQAEPSTLEQLHIQDNDQNRDVQVPVSDASQDAKVHDILTQLPDVELQNLCNILALEGFPDKVYSLAAEVVKKLASVAASHRKFFSIELAGVAQRLSSSAIEELVTLKNTQMLGLNTCSMAGAAILRVLQVLSTLTKDVIDTGHEQDVGQEEQSVLWDLNVGLEPLWQQLSDCISATEAKLVHNSTFTSPAPLVDALEVGASSSTSPPLPPGTQRLLPFIESFFVLCEKIHTNQAALQSDNNVTATEVKEFAASSSSPSQKTGGICNVTFMRVAEKHRRLLNVFIRQNPSLLEKSLSMMLKVPRLIDFDNKRAYFRSRIRQQHDQHLSAPLRISVRRAYVLEDSYNQLRLRRSQDLKGRLTVQFQGEEGIDAGGLTREWYQLLSRVIFDKGALLFTTIGNNATFQPNPNSVYQTEHLSYFKFVGRVVAKAVFDGQLLDVHFTRSFYKHILGAKVTYHDIEAVDPDYYKNLKWMLENDVSDIPDLTFSMDPDEEKHILYEKTEVTDYELKPGGRNIRVTEETKQEYVDLVAEHILTTAIRPQINAFLEGFTELVPRELISLFNDKELELLISGLPEIDLNDLKANAEYIGYSAASPVIQWFWEVVKSFSKEDMARLLQFVTGTSKVPLEGFKALQGISGPQRFQIHKAYGAPDRLPSAHTCFNQLDLPEYASKEQLEERLLLAIHEASEGFGFG</sequence>
<dbReference type="Pfam" id="PF22562">
    <property type="entry name" value="UBA_7"/>
    <property type="match status" value="1"/>
</dbReference>
<comment type="caution">
    <text evidence="11">The sequence shown here is derived from an EMBL/GenBank/DDBJ whole genome shotgun (WGS) entry which is preliminary data.</text>
</comment>
<protein>
    <recommendedName>
        <fullName evidence="3">HECT-type E3 ubiquitin transferase</fullName>
        <ecNumber evidence="3">2.3.2.26</ecNumber>
    </recommendedName>
</protein>
<evidence type="ECO:0000256" key="2">
    <source>
        <dbReference type="ARBA" id="ARBA00004906"/>
    </source>
</evidence>
<dbReference type="FunFam" id="3.30.2410.10:FF:000010">
    <property type="entry name" value="E3 ubiquitin-protein ligase UPL1"/>
    <property type="match status" value="1"/>
</dbReference>
<feature type="region of interest" description="Disordered" evidence="8">
    <location>
        <begin position="2066"/>
        <end position="2103"/>
    </location>
</feature>
<accession>A0A5J9THU5</accession>
<feature type="region of interest" description="Disordered" evidence="8">
    <location>
        <begin position="1709"/>
        <end position="1746"/>
    </location>
</feature>
<dbReference type="PANTHER" id="PTHR11254">
    <property type="entry name" value="HECT DOMAIN UBIQUITIN-PROTEIN LIGASE"/>
    <property type="match status" value="1"/>
</dbReference>
<dbReference type="PROSITE" id="PS50030">
    <property type="entry name" value="UBA"/>
    <property type="match status" value="1"/>
</dbReference>
<dbReference type="Gene3D" id="1.25.10.10">
    <property type="entry name" value="Leucine-rich Repeat Variant"/>
    <property type="match status" value="1"/>
</dbReference>
<dbReference type="GO" id="GO:0061630">
    <property type="term" value="F:ubiquitin protein ligase activity"/>
    <property type="evidence" value="ECO:0007669"/>
    <property type="project" value="UniProtKB-EC"/>
</dbReference>
<evidence type="ECO:0000259" key="9">
    <source>
        <dbReference type="PROSITE" id="PS50030"/>
    </source>
</evidence>
<dbReference type="FunFam" id="1.10.8.10:FF:000067">
    <property type="entry name" value="E3 ubiquitin-protein ligase UPL1"/>
    <property type="match status" value="1"/>
</dbReference>
<dbReference type="Gene3D" id="3.30.2410.10">
    <property type="entry name" value="Hect, E3 ligase catalytic domain"/>
    <property type="match status" value="1"/>
</dbReference>
<evidence type="ECO:0000313" key="12">
    <source>
        <dbReference type="Proteomes" id="UP000324897"/>
    </source>
</evidence>
<keyword evidence="12" id="KW-1185">Reference proteome</keyword>
<evidence type="ECO:0000256" key="7">
    <source>
        <dbReference type="PROSITE-ProRule" id="PRU00104"/>
    </source>
</evidence>
<dbReference type="Gramene" id="TVU10986">
    <property type="protein sequence ID" value="TVU10986"/>
    <property type="gene ID" value="EJB05_44544"/>
</dbReference>
<evidence type="ECO:0000256" key="1">
    <source>
        <dbReference type="ARBA" id="ARBA00000885"/>
    </source>
</evidence>
<evidence type="ECO:0000259" key="10">
    <source>
        <dbReference type="PROSITE" id="PS50237"/>
    </source>
</evidence>
<dbReference type="Pfam" id="PF00632">
    <property type="entry name" value="HECT"/>
    <property type="match status" value="1"/>
</dbReference>
<dbReference type="InterPro" id="IPR011989">
    <property type="entry name" value="ARM-like"/>
</dbReference>
<keyword evidence="4" id="KW-0808">Transferase</keyword>
<evidence type="ECO:0000256" key="8">
    <source>
        <dbReference type="SAM" id="MobiDB-lite"/>
    </source>
</evidence>
<dbReference type="Gene3D" id="3.30.2160.10">
    <property type="entry name" value="Hect, E3 ligase catalytic domain"/>
    <property type="match status" value="1"/>
</dbReference>
<dbReference type="SUPFAM" id="SSF46934">
    <property type="entry name" value="UBA-like"/>
    <property type="match status" value="1"/>
</dbReference>
<feature type="region of interest" description="Disordered" evidence="8">
    <location>
        <begin position="1511"/>
        <end position="1542"/>
    </location>
</feature>
<dbReference type="SUPFAM" id="SSF56204">
    <property type="entry name" value="Hect, E3 ligase catalytic domain"/>
    <property type="match status" value="1"/>
</dbReference>
<dbReference type="FunFam" id="3.90.1750.10:FF:000003">
    <property type="entry name" value="E3 ubiquitin-protein ligase UPL1"/>
    <property type="match status" value="1"/>
</dbReference>
<dbReference type="UniPathway" id="UPA00143"/>
<dbReference type="InterPro" id="IPR050409">
    <property type="entry name" value="E3_ubiq-protein_ligase"/>
</dbReference>
<evidence type="ECO:0000256" key="3">
    <source>
        <dbReference type="ARBA" id="ARBA00012485"/>
    </source>
</evidence>
<dbReference type="CDD" id="cd14327">
    <property type="entry name" value="UBA_atUPL1_2_like"/>
    <property type="match status" value="1"/>
</dbReference>
<dbReference type="FunFam" id="3.90.1750.10:FF:000026">
    <property type="entry name" value="E3 ubiquitin-protein ligase HACE1"/>
    <property type="match status" value="1"/>
</dbReference>
<dbReference type="InterPro" id="IPR015940">
    <property type="entry name" value="UBA"/>
</dbReference>
<feature type="domain" description="HECT" evidence="10">
    <location>
        <begin position="3350"/>
        <end position="3691"/>
    </location>
</feature>
<dbReference type="FunFam" id="3.30.2160.10:FF:000001">
    <property type="entry name" value="E3 ubiquitin-protein ligase NEDD4-like"/>
    <property type="match status" value="1"/>
</dbReference>
<evidence type="ECO:0000256" key="4">
    <source>
        <dbReference type="ARBA" id="ARBA00022679"/>
    </source>
</evidence>
<feature type="region of interest" description="Disordered" evidence="8">
    <location>
        <begin position="2485"/>
        <end position="2508"/>
    </location>
</feature>
<dbReference type="Gene3D" id="1.10.8.10">
    <property type="entry name" value="DNA helicase RuvA subunit, C-terminal domain"/>
    <property type="match status" value="1"/>
</dbReference>
<dbReference type="Gene3D" id="6.10.250.1630">
    <property type="match status" value="1"/>
</dbReference>
<comment type="pathway">
    <text evidence="2">Protein modification; protein ubiquitination.</text>
</comment>
<dbReference type="Pfam" id="PF14377">
    <property type="entry name" value="UBM"/>
    <property type="match status" value="3"/>
</dbReference>
<dbReference type="InterPro" id="IPR009060">
    <property type="entry name" value="UBA-like_sf"/>
</dbReference>
<dbReference type="GO" id="GO:0005737">
    <property type="term" value="C:cytoplasm"/>
    <property type="evidence" value="ECO:0007669"/>
    <property type="project" value="TreeGrafter"/>
</dbReference>
<evidence type="ECO:0000256" key="5">
    <source>
        <dbReference type="ARBA" id="ARBA00022786"/>
    </source>
</evidence>
<dbReference type="SMART" id="SM00165">
    <property type="entry name" value="UBA"/>
    <property type="match status" value="1"/>
</dbReference>
<feature type="compositionally biased region" description="Low complexity" evidence="8">
    <location>
        <begin position="1511"/>
        <end position="1526"/>
    </location>
</feature>
<dbReference type="InterPro" id="IPR000569">
    <property type="entry name" value="HECT_dom"/>
</dbReference>
<feature type="region of interest" description="Disordered" evidence="8">
    <location>
        <begin position="906"/>
        <end position="938"/>
    </location>
</feature>
<dbReference type="CDD" id="cd00078">
    <property type="entry name" value="HECTc"/>
    <property type="match status" value="1"/>
</dbReference>
<dbReference type="SUPFAM" id="SSF48371">
    <property type="entry name" value="ARM repeat"/>
    <property type="match status" value="2"/>
</dbReference>
<dbReference type="Pfam" id="PF06012">
    <property type="entry name" value="DUF908"/>
    <property type="match status" value="2"/>
</dbReference>
<dbReference type="InterPro" id="IPR016024">
    <property type="entry name" value="ARM-type_fold"/>
</dbReference>
<dbReference type="InterPro" id="IPR025527">
    <property type="entry name" value="HUWE1/Rev1_UBM"/>
</dbReference>
<dbReference type="Proteomes" id="UP000324897">
    <property type="component" value="Chromosome 3"/>
</dbReference>
<dbReference type="EMBL" id="RWGY01000039">
    <property type="protein sequence ID" value="TVU10986.1"/>
    <property type="molecule type" value="Genomic_DNA"/>
</dbReference>
<evidence type="ECO:0000313" key="11">
    <source>
        <dbReference type="EMBL" id="TVU10986.1"/>
    </source>
</evidence>
<dbReference type="Pfam" id="PF06025">
    <property type="entry name" value="DUF913"/>
    <property type="match status" value="1"/>
</dbReference>
<dbReference type="PROSITE" id="PS50237">
    <property type="entry name" value="HECT"/>
    <property type="match status" value="1"/>
</dbReference>
<gene>
    <name evidence="11" type="ORF">EJB05_44544</name>
</gene>
<dbReference type="GO" id="GO:0006511">
    <property type="term" value="P:ubiquitin-dependent protein catabolic process"/>
    <property type="evidence" value="ECO:0007669"/>
    <property type="project" value="TreeGrafter"/>
</dbReference>
<dbReference type="InterPro" id="IPR010309">
    <property type="entry name" value="E3_Ub_ligase_DUF908"/>
</dbReference>
<feature type="active site" description="Glycyl thioester intermediate" evidence="7">
    <location>
        <position position="3658"/>
    </location>
</feature>
<keyword evidence="5 7" id="KW-0833">Ubl conjugation pathway</keyword>
<dbReference type="PANTHER" id="PTHR11254:SF67">
    <property type="entry name" value="E3 UBIQUITIN-PROTEIN LIGASE HUWE1"/>
    <property type="match status" value="1"/>
</dbReference>
<dbReference type="InterPro" id="IPR010314">
    <property type="entry name" value="E3_Ub_ligase_DUF913"/>
</dbReference>
<dbReference type="SMART" id="SM00119">
    <property type="entry name" value="HECTc"/>
    <property type="match status" value="1"/>
</dbReference>
<dbReference type="InterPro" id="IPR035983">
    <property type="entry name" value="Hect_E3_ubiquitin_ligase"/>
</dbReference>
<comment type="catalytic activity">
    <reaction evidence="1">
        <text>S-ubiquitinyl-[E2 ubiquitin-conjugating enzyme]-L-cysteine + [acceptor protein]-L-lysine = [E2 ubiquitin-conjugating enzyme]-L-cysteine + N(6)-ubiquitinyl-[acceptor protein]-L-lysine.</text>
        <dbReference type="EC" id="2.3.2.26"/>
    </reaction>
</comment>